<dbReference type="Proteomes" id="UP000233551">
    <property type="component" value="Unassembled WGS sequence"/>
</dbReference>
<dbReference type="PANTHER" id="PTHR13620">
    <property type="entry name" value="3-5 EXONUCLEASE"/>
    <property type="match status" value="1"/>
</dbReference>
<evidence type="ECO:0000256" key="1">
    <source>
        <dbReference type="ARBA" id="ARBA00022722"/>
    </source>
</evidence>
<dbReference type="EMBL" id="PGOL01008199">
    <property type="protein sequence ID" value="PKI31934.1"/>
    <property type="molecule type" value="Genomic_DNA"/>
</dbReference>
<dbReference type="InterPro" id="IPR036397">
    <property type="entry name" value="RNaseH_sf"/>
</dbReference>
<dbReference type="PANTHER" id="PTHR13620:SF105">
    <property type="entry name" value="OS01G0737700 PROTEIN"/>
    <property type="match status" value="1"/>
</dbReference>
<evidence type="ECO:0000313" key="6">
    <source>
        <dbReference type="Proteomes" id="UP000197138"/>
    </source>
</evidence>
<dbReference type="InterPro" id="IPR051132">
    <property type="entry name" value="3-5_Exonuclease_domain"/>
</dbReference>
<evidence type="ECO:0000313" key="7">
    <source>
        <dbReference type="Proteomes" id="UP000233551"/>
    </source>
</evidence>
<gene>
    <name evidence="4" type="ORF">CDL15_Pgr003048</name>
    <name evidence="5" type="ORF">CRG98_047652</name>
</gene>
<dbReference type="GeneID" id="116196604"/>
<dbReference type="Gene3D" id="3.30.420.10">
    <property type="entry name" value="Ribonuclease H-like superfamily/Ribonuclease H"/>
    <property type="match status" value="1"/>
</dbReference>
<sequence>MAGSGRAISIVDHQLPDDDHNRYDVIFFDRQIPTLLTHSPSMVSFWLSQLPPPPRLVGLDVEWRPNFSTYSDHPIATIQLCTAAAAASSATSLIFQILQAPHVPKELADFLDDPANKFVGVGIGEDVEKLLVDYGLRVGNPVDLRSLAGKALKNAGLKTLAKEVLGKEVEKPKRVTRSRWDNPWLTPAQVQYACLDAFLSFEIGRSLTASATSSAASASASTAVAAA</sequence>
<dbReference type="GO" id="GO:0005737">
    <property type="term" value="C:cytoplasm"/>
    <property type="evidence" value="ECO:0007669"/>
    <property type="project" value="TreeGrafter"/>
</dbReference>
<reference evidence="4" key="2">
    <citation type="submission" date="2017-06" db="EMBL/GenBank/DDBJ databases">
        <title>The pomegranate genome and the genomics of punicalagin biosynthesis.</title>
        <authorList>
            <person name="Xu C."/>
        </authorList>
    </citation>
    <scope>NUCLEOTIDE SEQUENCE [LARGE SCALE GENOMIC DNA]</scope>
    <source>
        <tissue evidence="4">Fresh leaf</tissue>
    </source>
</reference>
<keyword evidence="2" id="KW-0378">Hydrolase</keyword>
<evidence type="ECO:0000256" key="2">
    <source>
        <dbReference type="ARBA" id="ARBA00022801"/>
    </source>
</evidence>
<reference evidence="6" key="1">
    <citation type="journal article" date="2017" name="Plant J.">
        <title>The pomegranate (Punica granatum L.) genome and the genomics of punicalagin biosynthesis.</title>
        <authorList>
            <person name="Qin G."/>
            <person name="Xu C."/>
            <person name="Ming R."/>
            <person name="Tang H."/>
            <person name="Guyot R."/>
            <person name="Kramer E.M."/>
            <person name="Hu Y."/>
            <person name="Yi X."/>
            <person name="Qi Y."/>
            <person name="Xu X."/>
            <person name="Gao Z."/>
            <person name="Pan H."/>
            <person name="Jian J."/>
            <person name="Tian Y."/>
            <person name="Yue Z."/>
            <person name="Xu Y."/>
        </authorList>
    </citation>
    <scope>NUCLEOTIDE SEQUENCE [LARGE SCALE GENOMIC DNA]</scope>
    <source>
        <strain evidence="6">cv. Dabenzi</strain>
    </source>
</reference>
<dbReference type="EMBL" id="MTKT01002492">
    <property type="protein sequence ID" value="OWM78877.1"/>
    <property type="molecule type" value="Genomic_DNA"/>
</dbReference>
<keyword evidence="7" id="KW-1185">Reference proteome</keyword>
<evidence type="ECO:0000313" key="4">
    <source>
        <dbReference type="EMBL" id="OWM78877.1"/>
    </source>
</evidence>
<dbReference type="GO" id="GO:0005634">
    <property type="term" value="C:nucleus"/>
    <property type="evidence" value="ECO:0007669"/>
    <property type="project" value="TreeGrafter"/>
</dbReference>
<dbReference type="Pfam" id="PF01612">
    <property type="entry name" value="DNA_pol_A_exo1"/>
    <property type="match status" value="1"/>
</dbReference>
<evidence type="ECO:0000313" key="5">
    <source>
        <dbReference type="EMBL" id="PKI31934.1"/>
    </source>
</evidence>
<keyword evidence="1" id="KW-0540">Nuclease</keyword>
<feature type="domain" description="3'-5' exonuclease" evidence="3">
    <location>
        <begin position="30"/>
        <end position="212"/>
    </location>
</feature>
<dbReference type="SUPFAM" id="SSF53098">
    <property type="entry name" value="Ribonuclease H-like"/>
    <property type="match status" value="1"/>
</dbReference>
<dbReference type="GO" id="GO:0006139">
    <property type="term" value="P:nucleobase-containing compound metabolic process"/>
    <property type="evidence" value="ECO:0007669"/>
    <property type="project" value="InterPro"/>
</dbReference>
<comment type="caution">
    <text evidence="4">The sequence shown here is derived from an EMBL/GenBank/DDBJ whole genome shotgun (WGS) entry which is preliminary data.</text>
</comment>
<proteinExistence type="predicted"/>
<dbReference type="STRING" id="22663.A0A218X1M3"/>
<dbReference type="InterPro" id="IPR002562">
    <property type="entry name" value="3'-5'_exonuclease_dom"/>
</dbReference>
<dbReference type="OrthoDB" id="1920326at2759"/>
<dbReference type="Proteomes" id="UP000197138">
    <property type="component" value="Unassembled WGS sequence"/>
</dbReference>
<accession>A0A218X1M3</accession>
<dbReference type="SMART" id="SM00474">
    <property type="entry name" value="35EXOc"/>
    <property type="match status" value="1"/>
</dbReference>
<protein>
    <recommendedName>
        <fullName evidence="3">3'-5' exonuclease domain-containing protein</fullName>
    </recommendedName>
</protein>
<dbReference type="GO" id="GO:0003676">
    <property type="term" value="F:nucleic acid binding"/>
    <property type="evidence" value="ECO:0007669"/>
    <property type="project" value="InterPro"/>
</dbReference>
<dbReference type="CDD" id="cd06141">
    <property type="entry name" value="WRN_exo"/>
    <property type="match status" value="1"/>
</dbReference>
<name>A0A218X1M3_PUNGR</name>
<organism evidence="4 6">
    <name type="scientific">Punica granatum</name>
    <name type="common">Pomegranate</name>
    <dbReference type="NCBI Taxonomy" id="22663"/>
    <lineage>
        <taxon>Eukaryota</taxon>
        <taxon>Viridiplantae</taxon>
        <taxon>Streptophyta</taxon>
        <taxon>Embryophyta</taxon>
        <taxon>Tracheophyta</taxon>
        <taxon>Spermatophyta</taxon>
        <taxon>Magnoliopsida</taxon>
        <taxon>eudicotyledons</taxon>
        <taxon>Gunneridae</taxon>
        <taxon>Pentapetalae</taxon>
        <taxon>rosids</taxon>
        <taxon>malvids</taxon>
        <taxon>Myrtales</taxon>
        <taxon>Lythraceae</taxon>
        <taxon>Punica</taxon>
    </lineage>
</organism>
<dbReference type="InterPro" id="IPR012337">
    <property type="entry name" value="RNaseH-like_sf"/>
</dbReference>
<reference evidence="5 7" key="3">
    <citation type="submission" date="2017-11" db="EMBL/GenBank/DDBJ databases">
        <title>De-novo sequencing of pomegranate (Punica granatum L.) genome.</title>
        <authorList>
            <person name="Akparov Z."/>
            <person name="Amiraslanov A."/>
            <person name="Hajiyeva S."/>
            <person name="Abbasov M."/>
            <person name="Kaur K."/>
            <person name="Hamwieh A."/>
            <person name="Solovyev V."/>
            <person name="Salamov A."/>
            <person name="Braich B."/>
            <person name="Kosarev P."/>
            <person name="Mahmoud A."/>
            <person name="Hajiyev E."/>
            <person name="Babayeva S."/>
            <person name="Izzatullayeva V."/>
            <person name="Mammadov A."/>
            <person name="Mammadov A."/>
            <person name="Sharifova S."/>
            <person name="Ojaghi J."/>
            <person name="Eynullazada K."/>
            <person name="Bayramov B."/>
            <person name="Abdulazimova A."/>
            <person name="Shahmuradov I."/>
        </authorList>
    </citation>
    <scope>NUCLEOTIDE SEQUENCE [LARGE SCALE GENOMIC DNA]</scope>
    <source>
        <strain evidence="5">AG2017</strain>
        <strain evidence="7">cv. AG2017</strain>
        <tissue evidence="5">Leaf</tissue>
    </source>
</reference>
<dbReference type="AlphaFoldDB" id="A0A218X1M3"/>
<dbReference type="GO" id="GO:0008408">
    <property type="term" value="F:3'-5' exonuclease activity"/>
    <property type="evidence" value="ECO:0007669"/>
    <property type="project" value="InterPro"/>
</dbReference>
<evidence type="ECO:0000259" key="3">
    <source>
        <dbReference type="SMART" id="SM00474"/>
    </source>
</evidence>